<dbReference type="Gene3D" id="3.30.420.10">
    <property type="entry name" value="Ribonuclease H-like superfamily/Ribonuclease H"/>
    <property type="match status" value="1"/>
</dbReference>
<keyword evidence="5" id="KW-0235">DNA replication</keyword>
<keyword evidence="7" id="KW-0238">DNA-binding</keyword>
<proteinExistence type="inferred from homology"/>
<evidence type="ECO:0000256" key="7">
    <source>
        <dbReference type="ARBA" id="ARBA00023125"/>
    </source>
</evidence>
<dbReference type="Proteomes" id="UP001159427">
    <property type="component" value="Unassembled WGS sequence"/>
</dbReference>
<dbReference type="InterPro" id="IPR043502">
    <property type="entry name" value="DNA/RNA_pol_sf"/>
</dbReference>
<sequence length="990" mass="113510">MKPSTPIAVSKWMWCLYPCPAQRLVDINNAMWDVYAWTETTRKKKCIITIRNRDALCCTRAIVTIRAHCHKDQGVDGFRDWDNLKRGLPVQQRQAQALHQQAGVAEGPCGLPELRQFQQALGSQYQLLVMTRMKPFILIFKGPDAPHQIRLLKSNDHFDGCTSFPAFVNRSYYCLDCERGFNTNDRTNHTCQGRRCKACGRFDCQDYVRGTRPTEYCSLCHRKFYGGYCKRHHEVTKQCQSIKTCLKCQAQYTVVPNRRHQCGHAKCPVCQAWVLIQDRRWYIQPVVEDEEPEPTEEGGGGMVAPPPPLFVYVDFEAMQNAEGVFVANLLCYSSSEETTIHVLDGEDCALQFLRDLDDLTDLPDTEGEREILVVFHNLKGFDGMFLLHELYQQQREVVDQLTVGAKVLSFKSGPLKFIDSLCFLPMPLASFPSTFNLTELKKGFFPHLFNTPDHQQYVGRIPELEFYDPEGMMAKKKEELTRWHADQVRRNVPFDFRQEMIEYCKSDVALLKAGCEAFQQEFERQAGFNPMAKCITIASACNLYWRKHHLTPDTIAVEPLGGWRGAQVNQSPKALQWLYYQEHLLSKQGGCADRIRHVRNGGEQSVQTIVNSYFVHGYDPLTRTVYEFHGCLYHGCPRCYPNRSVKHYAVPDRSVEELYQATLSKRMALLRAGYTVIEMWECEWAKLVDTDEAVQRFLKSFDLPPPLEPREAFFGSRTGAVALHAVAGEGEEIRYVDVTSLYPWVNKNCPYPIGHPRIITQPADQSLDSYFGLATVDILPPVGLFHPVLPVRCGQKLTFPLCPVEKGYTLIKIHEVWHFPPEQRQTGLFANYVNTWLKLKQESAGWPGWCQTLEQKREYILRYQEREGIRLDIASIAKNPGRKATAKLMLNSFWDKFGERINKPTTVTVKDPAHLFRLISDAALDLSTLRLCTDDILEAVYTSVQDNAVKGTKTYIFVAAFTTCHARLKLYESLDTLQQQVLYYDTDSVI</sequence>
<comment type="similarity">
    <text evidence="1">Belongs to the DNA polymerase type-B family.</text>
</comment>
<feature type="domain" description="DNA-directed DNA polymerase family B mitochondria/virus" evidence="9">
    <location>
        <begin position="369"/>
        <end position="606"/>
    </location>
</feature>
<protein>
    <recommendedName>
        <fullName evidence="2">DNA-directed DNA polymerase</fullName>
        <ecNumber evidence="2">2.7.7.7</ecNumber>
    </recommendedName>
</protein>
<evidence type="ECO:0000256" key="5">
    <source>
        <dbReference type="ARBA" id="ARBA00022705"/>
    </source>
</evidence>
<dbReference type="Gene3D" id="3.90.1600.10">
    <property type="entry name" value="Palm domain of DNA polymerase"/>
    <property type="match status" value="1"/>
</dbReference>
<dbReference type="PANTHER" id="PTHR33568:SF3">
    <property type="entry name" value="DNA-DIRECTED DNA POLYMERASE"/>
    <property type="match status" value="1"/>
</dbReference>
<evidence type="ECO:0000256" key="4">
    <source>
        <dbReference type="ARBA" id="ARBA00022695"/>
    </source>
</evidence>
<organism evidence="10 11">
    <name type="scientific">Porites evermanni</name>
    <dbReference type="NCBI Taxonomy" id="104178"/>
    <lineage>
        <taxon>Eukaryota</taxon>
        <taxon>Metazoa</taxon>
        <taxon>Cnidaria</taxon>
        <taxon>Anthozoa</taxon>
        <taxon>Hexacorallia</taxon>
        <taxon>Scleractinia</taxon>
        <taxon>Fungiina</taxon>
        <taxon>Poritidae</taxon>
        <taxon>Porites</taxon>
    </lineage>
</organism>
<dbReference type="EC" id="2.7.7.7" evidence="2"/>
<keyword evidence="3" id="KW-0808">Transferase</keyword>
<comment type="caution">
    <text evidence="10">The sequence shown here is derived from an EMBL/GenBank/DDBJ whole genome shotgun (WGS) entry which is preliminary data.</text>
</comment>
<dbReference type="SUPFAM" id="SSF53098">
    <property type="entry name" value="Ribonuclease H-like"/>
    <property type="match status" value="1"/>
</dbReference>
<evidence type="ECO:0000256" key="8">
    <source>
        <dbReference type="ARBA" id="ARBA00049244"/>
    </source>
</evidence>
<dbReference type="InterPro" id="IPR023211">
    <property type="entry name" value="DNA_pol_palm_dom_sf"/>
</dbReference>
<dbReference type="SUPFAM" id="SSF56672">
    <property type="entry name" value="DNA/RNA polymerases"/>
    <property type="match status" value="1"/>
</dbReference>
<name>A0ABN8T0J9_9CNID</name>
<evidence type="ECO:0000256" key="6">
    <source>
        <dbReference type="ARBA" id="ARBA00022932"/>
    </source>
</evidence>
<feature type="non-terminal residue" evidence="10">
    <location>
        <position position="990"/>
    </location>
</feature>
<dbReference type="Gene3D" id="3.40.960.10">
    <property type="entry name" value="VSR Endonuclease"/>
    <property type="match status" value="1"/>
</dbReference>
<feature type="domain" description="DNA-directed DNA polymerase family B mitochondria/virus" evidence="9">
    <location>
        <begin position="710"/>
        <end position="843"/>
    </location>
</feature>
<dbReference type="InterPro" id="IPR036397">
    <property type="entry name" value="RNaseH_sf"/>
</dbReference>
<evidence type="ECO:0000256" key="2">
    <source>
        <dbReference type="ARBA" id="ARBA00012417"/>
    </source>
</evidence>
<dbReference type="InterPro" id="IPR004868">
    <property type="entry name" value="DNA-dir_DNA_pol_B_mt/vir"/>
</dbReference>
<dbReference type="PANTHER" id="PTHR33568">
    <property type="entry name" value="DNA POLYMERASE"/>
    <property type="match status" value="1"/>
</dbReference>
<evidence type="ECO:0000256" key="1">
    <source>
        <dbReference type="ARBA" id="ARBA00005755"/>
    </source>
</evidence>
<dbReference type="EMBL" id="CALNXI010004986">
    <property type="protein sequence ID" value="CAH3196768.1"/>
    <property type="molecule type" value="Genomic_DNA"/>
</dbReference>
<evidence type="ECO:0000313" key="11">
    <source>
        <dbReference type="Proteomes" id="UP001159427"/>
    </source>
</evidence>
<evidence type="ECO:0000259" key="9">
    <source>
        <dbReference type="Pfam" id="PF03175"/>
    </source>
</evidence>
<dbReference type="Pfam" id="PF03175">
    <property type="entry name" value="DNA_pol_B_2"/>
    <property type="match status" value="2"/>
</dbReference>
<keyword evidence="6" id="KW-0239">DNA-directed DNA polymerase</keyword>
<keyword evidence="11" id="KW-1185">Reference proteome</keyword>
<reference evidence="10 11" key="1">
    <citation type="submission" date="2022-05" db="EMBL/GenBank/DDBJ databases">
        <authorList>
            <consortium name="Genoscope - CEA"/>
            <person name="William W."/>
        </authorList>
    </citation>
    <scope>NUCLEOTIDE SEQUENCE [LARGE SCALE GENOMIC DNA]</scope>
</reference>
<evidence type="ECO:0000313" key="10">
    <source>
        <dbReference type="EMBL" id="CAH3196768.1"/>
    </source>
</evidence>
<accession>A0ABN8T0J9</accession>
<gene>
    <name evidence="10" type="ORF">PEVE_00033455</name>
</gene>
<dbReference type="InterPro" id="IPR012337">
    <property type="entry name" value="RNaseH-like_sf"/>
</dbReference>
<keyword evidence="4" id="KW-0548">Nucleotidyltransferase</keyword>
<evidence type="ECO:0000256" key="3">
    <source>
        <dbReference type="ARBA" id="ARBA00022679"/>
    </source>
</evidence>
<comment type="catalytic activity">
    <reaction evidence="8">
        <text>DNA(n) + a 2'-deoxyribonucleoside 5'-triphosphate = DNA(n+1) + diphosphate</text>
        <dbReference type="Rhea" id="RHEA:22508"/>
        <dbReference type="Rhea" id="RHEA-COMP:17339"/>
        <dbReference type="Rhea" id="RHEA-COMP:17340"/>
        <dbReference type="ChEBI" id="CHEBI:33019"/>
        <dbReference type="ChEBI" id="CHEBI:61560"/>
        <dbReference type="ChEBI" id="CHEBI:173112"/>
        <dbReference type="EC" id="2.7.7.7"/>
    </reaction>
</comment>